<keyword evidence="3" id="KW-0521">NADP</keyword>
<evidence type="ECO:0000256" key="3">
    <source>
        <dbReference type="ARBA" id="ARBA00022857"/>
    </source>
</evidence>
<dbReference type="RefSeq" id="WP_276095169.1">
    <property type="nucleotide sequence ID" value="NZ_JARJBC010000015.1"/>
</dbReference>
<dbReference type="GO" id="GO:0035527">
    <property type="term" value="F:3-hydroxypropionate dehydrogenase (NADP+) activity"/>
    <property type="evidence" value="ECO:0007669"/>
    <property type="project" value="UniProtKB-EC"/>
</dbReference>
<evidence type="ECO:0000256" key="2">
    <source>
        <dbReference type="ARBA" id="ARBA00022643"/>
    </source>
</evidence>
<dbReference type="InterPro" id="IPR029479">
    <property type="entry name" value="Nitroreductase"/>
</dbReference>
<feature type="domain" description="Nitroreductase" evidence="5">
    <location>
        <begin position="28"/>
        <end position="182"/>
    </location>
</feature>
<gene>
    <name evidence="6" type="ORF">P3G67_23060</name>
</gene>
<keyword evidence="7" id="KW-1185">Reference proteome</keyword>
<dbReference type="NCBIfam" id="NF003768">
    <property type="entry name" value="PRK05365.1"/>
    <property type="match status" value="1"/>
</dbReference>
<organism evidence="6 7">
    <name type="scientific">Streptomyces silvisoli</name>
    <dbReference type="NCBI Taxonomy" id="3034235"/>
    <lineage>
        <taxon>Bacteria</taxon>
        <taxon>Bacillati</taxon>
        <taxon>Actinomycetota</taxon>
        <taxon>Actinomycetes</taxon>
        <taxon>Kitasatosporales</taxon>
        <taxon>Streptomycetaceae</taxon>
        <taxon>Streptomyces</taxon>
    </lineage>
</organism>
<dbReference type="Gene3D" id="3.40.109.10">
    <property type="entry name" value="NADH Oxidase"/>
    <property type="match status" value="1"/>
</dbReference>
<dbReference type="Proteomes" id="UP001216579">
    <property type="component" value="Unassembled WGS sequence"/>
</dbReference>
<name>A0ABT5ZQE3_9ACTN</name>
<dbReference type="InterPro" id="IPR023936">
    <property type="entry name" value="RutE-like"/>
</dbReference>
<dbReference type="CDD" id="cd02148">
    <property type="entry name" value="RutE-like"/>
    <property type="match status" value="1"/>
</dbReference>
<dbReference type="SUPFAM" id="SSF55469">
    <property type="entry name" value="FMN-dependent nitroreductase-like"/>
    <property type="match status" value="1"/>
</dbReference>
<dbReference type="EMBL" id="JARJBC010000015">
    <property type="protein sequence ID" value="MDF3292055.1"/>
    <property type="molecule type" value="Genomic_DNA"/>
</dbReference>
<evidence type="ECO:0000256" key="1">
    <source>
        <dbReference type="ARBA" id="ARBA00022630"/>
    </source>
</evidence>
<keyword evidence="2" id="KW-0288">FMN</keyword>
<sequence>MSDQPPSTPLALDPGAQELLFRSAHTANTFTGEPVTDEQIRAVYDLVKYAPTAFNQSPLRVVLVRSAEARQRLLTHLSEGNRAKTAGAPLTALLVADHDFHHELPRLFPKMPQAKDVFFSERADRERSAAFNGALQIGYFIVGIRAAGLAAGPMSGFDAEGLNKEFFPEGDRRVLAVVNIGKPGPDAYRPRAPRLEYDEVVSSV</sequence>
<comment type="caution">
    <text evidence="6">The sequence shown here is derived from an EMBL/GenBank/DDBJ whole genome shotgun (WGS) entry which is preliminary data.</text>
</comment>
<dbReference type="PANTHER" id="PTHR43543">
    <property type="entry name" value="MALONIC SEMIALDEHYDE REDUCTASE RUTE-RELATED"/>
    <property type="match status" value="1"/>
</dbReference>
<keyword evidence="1" id="KW-0285">Flavoprotein</keyword>
<evidence type="ECO:0000259" key="5">
    <source>
        <dbReference type="Pfam" id="PF00881"/>
    </source>
</evidence>
<evidence type="ECO:0000313" key="7">
    <source>
        <dbReference type="Proteomes" id="UP001216579"/>
    </source>
</evidence>
<dbReference type="PANTHER" id="PTHR43543:SF1">
    <property type="entry name" value="MALONIC SEMIALDEHYDE REDUCTASE RUTE-RELATED"/>
    <property type="match status" value="1"/>
</dbReference>
<evidence type="ECO:0000313" key="6">
    <source>
        <dbReference type="EMBL" id="MDF3292055.1"/>
    </source>
</evidence>
<dbReference type="InterPro" id="IPR000415">
    <property type="entry name" value="Nitroreductase-like"/>
</dbReference>
<accession>A0ABT5ZQE3</accession>
<dbReference type="InterPro" id="IPR050461">
    <property type="entry name" value="Nitroreductase_HadB/RutE"/>
</dbReference>
<protein>
    <submittedName>
        <fullName evidence="6">Malonic semialdehyde reductase</fullName>
        <ecNumber evidence="6">1.1.1.298</ecNumber>
    </submittedName>
</protein>
<reference evidence="6 7" key="1">
    <citation type="submission" date="2023-03" db="EMBL/GenBank/DDBJ databases">
        <title>Draft genome sequence of Streptomyces sp. RB6PN23 isolated from peat swamp forest in Thailand.</title>
        <authorList>
            <person name="Klaysubun C."/>
            <person name="Duangmal K."/>
        </authorList>
    </citation>
    <scope>NUCLEOTIDE SEQUENCE [LARGE SCALE GENOMIC DNA]</scope>
    <source>
        <strain evidence="6 7">RB6PN23</strain>
    </source>
</reference>
<dbReference type="Pfam" id="PF00881">
    <property type="entry name" value="Nitroreductase"/>
    <property type="match status" value="1"/>
</dbReference>
<dbReference type="EC" id="1.1.1.298" evidence="6"/>
<evidence type="ECO:0000256" key="4">
    <source>
        <dbReference type="ARBA" id="ARBA00023002"/>
    </source>
</evidence>
<proteinExistence type="predicted"/>
<keyword evidence="4 6" id="KW-0560">Oxidoreductase</keyword>